<dbReference type="Proteomes" id="UP000327085">
    <property type="component" value="Unassembled WGS sequence"/>
</dbReference>
<dbReference type="PANTHER" id="PTHR33103">
    <property type="entry name" value="OS01G0153900 PROTEIN"/>
    <property type="match status" value="1"/>
</dbReference>
<evidence type="ECO:0000313" key="1">
    <source>
        <dbReference type="EMBL" id="VVA40362.1"/>
    </source>
</evidence>
<protein>
    <submittedName>
        <fullName evidence="1">PREDICTED: unnamed product</fullName>
    </submittedName>
</protein>
<dbReference type="Gramene" id="VVA40362">
    <property type="protein sequence ID" value="VVA40362"/>
    <property type="gene ID" value="Prudul26B010100"/>
</dbReference>
<dbReference type="InParanoid" id="A0A5E4GLA8"/>
<dbReference type="Pfam" id="PF05056">
    <property type="entry name" value="DUF674"/>
    <property type="match status" value="3"/>
</dbReference>
<accession>A0A5E4GLA8</accession>
<reference evidence="2" key="1">
    <citation type="journal article" date="2020" name="Plant J.">
        <title>Transposons played a major role in the diversification between the closely related almond and peach genomes: results from the almond genome sequence.</title>
        <authorList>
            <person name="Alioto T."/>
            <person name="Alexiou K.G."/>
            <person name="Bardil A."/>
            <person name="Barteri F."/>
            <person name="Castanera R."/>
            <person name="Cruz F."/>
            <person name="Dhingra A."/>
            <person name="Duval H."/>
            <person name="Fernandez I Marti A."/>
            <person name="Frias L."/>
            <person name="Galan B."/>
            <person name="Garcia J.L."/>
            <person name="Howad W."/>
            <person name="Gomez-Garrido J."/>
            <person name="Gut M."/>
            <person name="Julca I."/>
            <person name="Morata J."/>
            <person name="Puigdomenech P."/>
            <person name="Ribeca P."/>
            <person name="Rubio Cabetas M.J."/>
            <person name="Vlasova A."/>
            <person name="Wirthensohn M."/>
            <person name="Garcia-Mas J."/>
            <person name="Gabaldon T."/>
            <person name="Casacuberta J.M."/>
            <person name="Arus P."/>
        </authorList>
    </citation>
    <scope>NUCLEOTIDE SEQUENCE [LARGE SCALE GENOMIC DNA]</scope>
    <source>
        <strain evidence="2">cv. Texas</strain>
    </source>
</reference>
<dbReference type="AlphaFoldDB" id="A0A5E4GLA8"/>
<dbReference type="OMA" id="SCEYYIS"/>
<gene>
    <name evidence="1" type="ORF">ALMOND_2B010100</name>
</gene>
<dbReference type="InterPro" id="IPR007750">
    <property type="entry name" value="DUF674"/>
</dbReference>
<proteinExistence type="predicted"/>
<sequence length="270" mass="29032">MATTSSASVSLKLLIDTKSHKVLFAEASKEVVDFLFSFLSLHVATVTRLLSTDGLLVPIPLVTASMATNTVSLKLLIDTKGHKVLFAEASKDFVDFLFTPLALPVGTVIRLLSKDNMDTLLKPKAPIGGANVPHLLTNDESLAKKVYMCRTYHLFIADDPRAICPACKYTLSTEVPYVAAAAIAEGSSGGGGGGGYVKDVVTYMIMDNLEVKPMSTISCIAMLNRFNVKEVGTLEERMVLLGMDEGLKLLKASLESNAVLTNVFLGKKEE</sequence>
<dbReference type="EMBL" id="CABIKO010000966">
    <property type="protein sequence ID" value="VVA40362.1"/>
    <property type="molecule type" value="Genomic_DNA"/>
</dbReference>
<organism evidence="1 2">
    <name type="scientific">Prunus dulcis</name>
    <name type="common">Almond</name>
    <name type="synonym">Amygdalus dulcis</name>
    <dbReference type="NCBI Taxonomy" id="3755"/>
    <lineage>
        <taxon>Eukaryota</taxon>
        <taxon>Viridiplantae</taxon>
        <taxon>Streptophyta</taxon>
        <taxon>Embryophyta</taxon>
        <taxon>Tracheophyta</taxon>
        <taxon>Spermatophyta</taxon>
        <taxon>Magnoliopsida</taxon>
        <taxon>eudicotyledons</taxon>
        <taxon>Gunneridae</taxon>
        <taxon>Pentapetalae</taxon>
        <taxon>rosids</taxon>
        <taxon>fabids</taxon>
        <taxon>Rosales</taxon>
        <taxon>Rosaceae</taxon>
        <taxon>Amygdaloideae</taxon>
        <taxon>Amygdaleae</taxon>
        <taxon>Prunus</taxon>
    </lineage>
</organism>
<evidence type="ECO:0000313" key="2">
    <source>
        <dbReference type="Proteomes" id="UP000327085"/>
    </source>
</evidence>
<dbReference type="PANTHER" id="PTHR33103:SF19">
    <property type="entry name" value="OS09G0544700 PROTEIN"/>
    <property type="match status" value="1"/>
</dbReference>
<name>A0A5E4GLA8_PRUDU</name>